<name>A0AA41ZFI3_9GAMM</name>
<protein>
    <recommendedName>
        <fullName evidence="3">STAS domain-containing protein</fullName>
    </recommendedName>
</protein>
<evidence type="ECO:0000313" key="2">
    <source>
        <dbReference type="Proteomes" id="UP001165678"/>
    </source>
</evidence>
<dbReference type="AlphaFoldDB" id="A0AA41ZFI3"/>
<accession>A0AA41ZFI3</accession>
<dbReference type="RefSeq" id="WP_250937332.1">
    <property type="nucleotide sequence ID" value="NZ_JAMLJK010000001.1"/>
</dbReference>
<reference evidence="1" key="1">
    <citation type="submission" date="2022-11" db="EMBL/GenBank/DDBJ databases">
        <title>Larsenimonas rhizosphaerae sp. nov., isolated from a tidal mudflat.</title>
        <authorList>
            <person name="Lee S.D."/>
            <person name="Kim I.S."/>
        </authorList>
    </citation>
    <scope>NUCLEOTIDE SEQUENCE</scope>
    <source>
        <strain evidence="1">GH2-1</strain>
    </source>
</reference>
<dbReference type="InterPro" id="IPR036513">
    <property type="entry name" value="STAS_dom_sf"/>
</dbReference>
<comment type="caution">
    <text evidence="1">The sequence shown here is derived from an EMBL/GenBank/DDBJ whole genome shotgun (WGS) entry which is preliminary data.</text>
</comment>
<keyword evidence="2" id="KW-1185">Reference proteome</keyword>
<sequence>MRYIFSLDDNNTLLVPPEQFTGDDARTFRAMISDYLGCNPSVLATRIYLDARPITRIDADGLSAMVAIHSLLAPAPLTLLEPSEALTRTLESLRLFEHFDIYFDRKYLLTGVVTRPDELQESSLRAHP</sequence>
<gene>
    <name evidence="1" type="ORF">OQ287_05140</name>
</gene>
<dbReference type="EMBL" id="JAPIVE010000001">
    <property type="protein sequence ID" value="MCX2523615.1"/>
    <property type="molecule type" value="Genomic_DNA"/>
</dbReference>
<evidence type="ECO:0008006" key="3">
    <source>
        <dbReference type="Google" id="ProtNLM"/>
    </source>
</evidence>
<dbReference type="Gene3D" id="3.30.750.24">
    <property type="entry name" value="STAS domain"/>
    <property type="match status" value="1"/>
</dbReference>
<dbReference type="Proteomes" id="UP001165678">
    <property type="component" value="Unassembled WGS sequence"/>
</dbReference>
<dbReference type="SUPFAM" id="SSF52091">
    <property type="entry name" value="SpoIIaa-like"/>
    <property type="match status" value="1"/>
</dbReference>
<evidence type="ECO:0000313" key="1">
    <source>
        <dbReference type="EMBL" id="MCX2523615.1"/>
    </source>
</evidence>
<proteinExistence type="predicted"/>
<organism evidence="1 2">
    <name type="scientific">Larsenimonas rhizosphaerae</name>
    <dbReference type="NCBI Taxonomy" id="2944682"/>
    <lineage>
        <taxon>Bacteria</taxon>
        <taxon>Pseudomonadati</taxon>
        <taxon>Pseudomonadota</taxon>
        <taxon>Gammaproteobacteria</taxon>
        <taxon>Oceanospirillales</taxon>
        <taxon>Halomonadaceae</taxon>
        <taxon>Larsenimonas</taxon>
    </lineage>
</organism>